<protein>
    <submittedName>
        <fullName evidence="2">Uncharacterized protein</fullName>
    </submittedName>
</protein>
<gene>
    <name evidence="2" type="ORF">BKA23_1517</name>
</gene>
<dbReference type="Proteomes" id="UP000318297">
    <property type="component" value="Unassembled WGS sequence"/>
</dbReference>
<evidence type="ECO:0000313" key="3">
    <source>
        <dbReference type="Proteomes" id="UP000318297"/>
    </source>
</evidence>
<evidence type="ECO:0000256" key="1">
    <source>
        <dbReference type="SAM" id="MobiDB-lite"/>
    </source>
</evidence>
<proteinExistence type="predicted"/>
<organism evidence="2 3">
    <name type="scientific">Rudaeicoccus suwonensis</name>
    <dbReference type="NCBI Taxonomy" id="657409"/>
    <lineage>
        <taxon>Bacteria</taxon>
        <taxon>Bacillati</taxon>
        <taxon>Actinomycetota</taxon>
        <taxon>Actinomycetes</taxon>
        <taxon>Micrococcales</taxon>
        <taxon>Dermacoccaceae</taxon>
        <taxon>Rudaeicoccus</taxon>
    </lineage>
</organism>
<comment type="caution">
    <text evidence="2">The sequence shown here is derived from an EMBL/GenBank/DDBJ whole genome shotgun (WGS) entry which is preliminary data.</text>
</comment>
<reference evidence="2 3" key="1">
    <citation type="submission" date="2019-06" db="EMBL/GenBank/DDBJ databases">
        <title>Sequencing the genomes of 1000 actinobacteria strains.</title>
        <authorList>
            <person name="Klenk H.-P."/>
        </authorList>
    </citation>
    <scope>NUCLEOTIDE SEQUENCE [LARGE SCALE GENOMIC DNA]</scope>
    <source>
        <strain evidence="2 3">DSM 19560</strain>
    </source>
</reference>
<keyword evidence="3" id="KW-1185">Reference proteome</keyword>
<name>A0A561EAR9_9MICO</name>
<feature type="region of interest" description="Disordered" evidence="1">
    <location>
        <begin position="1"/>
        <end position="21"/>
    </location>
</feature>
<evidence type="ECO:0000313" key="2">
    <source>
        <dbReference type="EMBL" id="TWE12701.1"/>
    </source>
</evidence>
<sequence>MPESAGAAATGATGSEAADVSGAAGSGLGAVTGVAGSVAAAGTGVTASAAEETGDVAVPELGGVAVSDMKSSFSSLALQ</sequence>
<accession>A0A561EAR9</accession>
<dbReference type="AlphaFoldDB" id="A0A561EAR9"/>
<dbReference type="EMBL" id="VIVQ01000001">
    <property type="protein sequence ID" value="TWE12701.1"/>
    <property type="molecule type" value="Genomic_DNA"/>
</dbReference>